<sequence>MTPAGPRPVSKTPRFRSSQLFDVVVQVPSHNDYVHLAFPSMKGSLFRSPLTRFSPLLILFVTEPFFFGGRGTAVGGITVVVRSPVNVFQA</sequence>
<evidence type="ECO:0000313" key="1">
    <source>
        <dbReference type="EMBL" id="KAG9446709.1"/>
    </source>
</evidence>
<dbReference type="Proteomes" id="UP000825729">
    <property type="component" value="Unassembled WGS sequence"/>
</dbReference>
<accession>A0AAV7EEI3</accession>
<dbReference type="AlphaFoldDB" id="A0AAV7EEI3"/>
<organism evidence="1 2">
    <name type="scientific">Aristolochia fimbriata</name>
    <name type="common">White veined hardy Dutchman's pipe vine</name>
    <dbReference type="NCBI Taxonomy" id="158543"/>
    <lineage>
        <taxon>Eukaryota</taxon>
        <taxon>Viridiplantae</taxon>
        <taxon>Streptophyta</taxon>
        <taxon>Embryophyta</taxon>
        <taxon>Tracheophyta</taxon>
        <taxon>Spermatophyta</taxon>
        <taxon>Magnoliopsida</taxon>
        <taxon>Magnoliidae</taxon>
        <taxon>Piperales</taxon>
        <taxon>Aristolochiaceae</taxon>
        <taxon>Aristolochia</taxon>
    </lineage>
</organism>
<comment type="caution">
    <text evidence="1">The sequence shown here is derived from an EMBL/GenBank/DDBJ whole genome shotgun (WGS) entry which is preliminary data.</text>
</comment>
<proteinExistence type="predicted"/>
<keyword evidence="2" id="KW-1185">Reference proteome</keyword>
<reference evidence="1 2" key="1">
    <citation type="submission" date="2021-07" db="EMBL/GenBank/DDBJ databases">
        <title>The Aristolochia fimbriata genome: insights into angiosperm evolution, floral development and chemical biosynthesis.</title>
        <authorList>
            <person name="Jiao Y."/>
        </authorList>
    </citation>
    <scope>NUCLEOTIDE SEQUENCE [LARGE SCALE GENOMIC DNA]</scope>
    <source>
        <strain evidence="1">IBCAS-2021</strain>
        <tissue evidence="1">Leaf</tissue>
    </source>
</reference>
<protein>
    <submittedName>
        <fullName evidence="1">Uncharacterized protein</fullName>
    </submittedName>
</protein>
<name>A0AAV7EEI3_ARIFI</name>
<dbReference type="EMBL" id="JAINDJ010000005">
    <property type="protein sequence ID" value="KAG9446709.1"/>
    <property type="molecule type" value="Genomic_DNA"/>
</dbReference>
<gene>
    <name evidence="1" type="ORF">H6P81_012837</name>
</gene>
<evidence type="ECO:0000313" key="2">
    <source>
        <dbReference type="Proteomes" id="UP000825729"/>
    </source>
</evidence>